<dbReference type="Gene3D" id="2.60.40.10">
    <property type="entry name" value="Immunoglobulins"/>
    <property type="match status" value="1"/>
</dbReference>
<name>A0A8T0BI87_SILME</name>
<dbReference type="Pfam" id="PF07686">
    <property type="entry name" value="V-set"/>
    <property type="match status" value="1"/>
</dbReference>
<dbReference type="InterPro" id="IPR007110">
    <property type="entry name" value="Ig-like_dom"/>
</dbReference>
<dbReference type="InterPro" id="IPR013106">
    <property type="entry name" value="Ig_V-set"/>
</dbReference>
<organism evidence="2 3">
    <name type="scientific">Silurus meridionalis</name>
    <name type="common">Southern catfish</name>
    <name type="synonym">Silurus soldatovi meridionalis</name>
    <dbReference type="NCBI Taxonomy" id="175797"/>
    <lineage>
        <taxon>Eukaryota</taxon>
        <taxon>Metazoa</taxon>
        <taxon>Chordata</taxon>
        <taxon>Craniata</taxon>
        <taxon>Vertebrata</taxon>
        <taxon>Euteleostomi</taxon>
        <taxon>Actinopterygii</taxon>
        <taxon>Neopterygii</taxon>
        <taxon>Teleostei</taxon>
        <taxon>Ostariophysi</taxon>
        <taxon>Siluriformes</taxon>
        <taxon>Siluridae</taxon>
        <taxon>Silurus</taxon>
    </lineage>
</organism>
<comment type="caution">
    <text evidence="2">The sequence shown here is derived from an EMBL/GenBank/DDBJ whole genome shotgun (WGS) entry which is preliminary data.</text>
</comment>
<feature type="domain" description="Ig-like" evidence="1">
    <location>
        <begin position="14"/>
        <end position="115"/>
    </location>
</feature>
<keyword evidence="3" id="KW-1185">Reference proteome</keyword>
<evidence type="ECO:0000259" key="1">
    <source>
        <dbReference type="PROSITE" id="PS50835"/>
    </source>
</evidence>
<reference evidence="2" key="1">
    <citation type="submission" date="2020-08" db="EMBL/GenBank/DDBJ databases">
        <title>Chromosome-level assembly of Southern catfish (Silurus meridionalis) provides insights into visual adaptation to the nocturnal and benthic lifestyles.</title>
        <authorList>
            <person name="Zhang Y."/>
            <person name="Wang D."/>
            <person name="Peng Z."/>
        </authorList>
    </citation>
    <scope>NUCLEOTIDE SEQUENCE</scope>
    <source>
        <strain evidence="2">SWU-2019-XX</strain>
        <tissue evidence="2">Muscle</tissue>
    </source>
</reference>
<dbReference type="AlphaFoldDB" id="A0A8T0BI87"/>
<dbReference type="SUPFAM" id="SSF48726">
    <property type="entry name" value="Immunoglobulin"/>
    <property type="match status" value="1"/>
</dbReference>
<dbReference type="InterPro" id="IPR036179">
    <property type="entry name" value="Ig-like_dom_sf"/>
</dbReference>
<sequence length="115" mass="13191">PDRRCVSAQSFTEPKVYQPDKELEVDIGSSANLHCCFYNHKSSLMNLFVQPNGKKPWIIVKFHKNNGESFYNGFQKTRFQIKRSSDCFSLTILNIIQSDEAVYYCALTSPNIVFG</sequence>
<dbReference type="EMBL" id="JABFDY010000005">
    <property type="protein sequence ID" value="KAF7706962.1"/>
    <property type="molecule type" value="Genomic_DNA"/>
</dbReference>
<feature type="non-terminal residue" evidence="2">
    <location>
        <position position="115"/>
    </location>
</feature>
<evidence type="ECO:0000313" key="3">
    <source>
        <dbReference type="Proteomes" id="UP000606274"/>
    </source>
</evidence>
<proteinExistence type="predicted"/>
<feature type="non-terminal residue" evidence="2">
    <location>
        <position position="1"/>
    </location>
</feature>
<dbReference type="CDD" id="cd00099">
    <property type="entry name" value="IgV"/>
    <property type="match status" value="1"/>
</dbReference>
<accession>A0A8T0BI87</accession>
<dbReference type="InterPro" id="IPR013783">
    <property type="entry name" value="Ig-like_fold"/>
</dbReference>
<protein>
    <recommendedName>
        <fullName evidence="1">Ig-like domain-containing protein</fullName>
    </recommendedName>
</protein>
<evidence type="ECO:0000313" key="2">
    <source>
        <dbReference type="EMBL" id="KAF7706962.1"/>
    </source>
</evidence>
<dbReference type="Proteomes" id="UP000606274">
    <property type="component" value="Unassembled WGS sequence"/>
</dbReference>
<gene>
    <name evidence="2" type="ORF">HF521_018180</name>
</gene>
<dbReference type="PROSITE" id="PS50835">
    <property type="entry name" value="IG_LIKE"/>
    <property type="match status" value="1"/>
</dbReference>